<reference evidence="2 3" key="1">
    <citation type="journal article" date="2019" name="Plant Biotechnol. J.">
        <title>The red bayberry genome and genetic basis of sex determination.</title>
        <authorList>
            <person name="Jia H.M."/>
            <person name="Jia H.J."/>
            <person name="Cai Q.L."/>
            <person name="Wang Y."/>
            <person name="Zhao H.B."/>
            <person name="Yang W.F."/>
            <person name="Wang G.Y."/>
            <person name="Li Y.H."/>
            <person name="Zhan D.L."/>
            <person name="Shen Y.T."/>
            <person name="Niu Q.F."/>
            <person name="Chang L."/>
            <person name="Qiu J."/>
            <person name="Zhao L."/>
            <person name="Xie H.B."/>
            <person name="Fu W.Y."/>
            <person name="Jin J."/>
            <person name="Li X.W."/>
            <person name="Jiao Y."/>
            <person name="Zhou C.C."/>
            <person name="Tu T."/>
            <person name="Chai C.Y."/>
            <person name="Gao J.L."/>
            <person name="Fan L.J."/>
            <person name="van de Weg E."/>
            <person name="Wang J.Y."/>
            <person name="Gao Z.S."/>
        </authorList>
    </citation>
    <scope>NUCLEOTIDE SEQUENCE [LARGE SCALE GENOMIC DNA]</scope>
    <source>
        <tissue evidence="2">Leaves</tissue>
    </source>
</reference>
<proteinExistence type="inferred from homology"/>
<protein>
    <recommendedName>
        <fullName evidence="4">Senescence regulator S40</fullName>
    </recommendedName>
</protein>
<dbReference type="InterPro" id="IPR007608">
    <property type="entry name" value="Senescence_reg_S40"/>
</dbReference>
<sequence length="135" mass="15517">MARELEELQESDVIFPDNDHYQLDDDTCPDDREMAHQNTRVLRKNKSKISRNFEKRMASSLPVNIPDRIYRHAVSDDLEEARDNGDMEPPHLITGRRIAGQMAFSVCTGNGRTLKGRDLSKVRNSILRMTGFLET</sequence>
<dbReference type="PANTHER" id="PTHR33083">
    <property type="entry name" value="EXPRESSED PROTEIN"/>
    <property type="match status" value="1"/>
</dbReference>
<gene>
    <name evidence="2" type="ORF">CJ030_MR2G007591</name>
</gene>
<keyword evidence="3" id="KW-1185">Reference proteome</keyword>
<dbReference type="EMBL" id="RXIC02000020">
    <property type="protein sequence ID" value="KAB1221468.1"/>
    <property type="molecule type" value="Genomic_DNA"/>
</dbReference>
<organism evidence="2 3">
    <name type="scientific">Morella rubra</name>
    <name type="common">Chinese bayberry</name>
    <dbReference type="NCBI Taxonomy" id="262757"/>
    <lineage>
        <taxon>Eukaryota</taxon>
        <taxon>Viridiplantae</taxon>
        <taxon>Streptophyta</taxon>
        <taxon>Embryophyta</taxon>
        <taxon>Tracheophyta</taxon>
        <taxon>Spermatophyta</taxon>
        <taxon>Magnoliopsida</taxon>
        <taxon>eudicotyledons</taxon>
        <taxon>Gunneridae</taxon>
        <taxon>Pentapetalae</taxon>
        <taxon>rosids</taxon>
        <taxon>fabids</taxon>
        <taxon>Fagales</taxon>
        <taxon>Myricaceae</taxon>
        <taxon>Morella</taxon>
    </lineage>
</organism>
<evidence type="ECO:0000313" key="2">
    <source>
        <dbReference type="EMBL" id="KAB1221468.1"/>
    </source>
</evidence>
<dbReference type="GO" id="GO:0010150">
    <property type="term" value="P:leaf senescence"/>
    <property type="evidence" value="ECO:0007669"/>
    <property type="project" value="UniProtKB-ARBA"/>
</dbReference>
<evidence type="ECO:0000313" key="3">
    <source>
        <dbReference type="Proteomes" id="UP000516437"/>
    </source>
</evidence>
<dbReference type="OrthoDB" id="672058at2759"/>
<evidence type="ECO:0000256" key="1">
    <source>
        <dbReference type="ARBA" id="ARBA00034773"/>
    </source>
</evidence>
<comment type="caution">
    <text evidence="2">The sequence shown here is derived from an EMBL/GenBank/DDBJ whole genome shotgun (WGS) entry which is preliminary data.</text>
</comment>
<name>A0A6A1WCP5_9ROSI</name>
<evidence type="ECO:0008006" key="4">
    <source>
        <dbReference type="Google" id="ProtNLM"/>
    </source>
</evidence>
<dbReference type="AlphaFoldDB" id="A0A6A1WCP5"/>
<dbReference type="Pfam" id="PF04520">
    <property type="entry name" value="Senescence_reg"/>
    <property type="match status" value="1"/>
</dbReference>
<comment type="similarity">
    <text evidence="1">Belongs to the senescence regulator S40 family.</text>
</comment>
<dbReference type="Proteomes" id="UP000516437">
    <property type="component" value="Chromosome 2"/>
</dbReference>
<dbReference type="PANTHER" id="PTHR33083:SF87">
    <property type="entry name" value="OS01G0727500 PROTEIN"/>
    <property type="match status" value="1"/>
</dbReference>
<accession>A0A6A1WCP5</accession>